<keyword evidence="2" id="KW-1185">Reference proteome</keyword>
<dbReference type="RefSeq" id="WP_027946394.1">
    <property type="nucleotide sequence ID" value="NZ_BSTI01000007.1"/>
</dbReference>
<dbReference type="EMBL" id="BSTI01000007">
    <property type="protein sequence ID" value="GLY67124.1"/>
    <property type="molecule type" value="Genomic_DNA"/>
</dbReference>
<gene>
    <name evidence="1" type="ORF">Atai01_37430</name>
</gene>
<name>A0A9W6R0X3_9PSEU</name>
<protein>
    <submittedName>
        <fullName evidence="1">Uncharacterized protein</fullName>
    </submittedName>
</protein>
<dbReference type="AlphaFoldDB" id="A0A9W6R0X3"/>
<proteinExistence type="predicted"/>
<sequence length="59" mass="6202">MTDPPRLPLRAAELLSADEARPGSTTEWKYIPDIAESSSEFGGADAGAQQIAVVITSVN</sequence>
<comment type="caution">
    <text evidence="1">The sequence shown here is derived from an EMBL/GenBank/DDBJ whole genome shotgun (WGS) entry which is preliminary data.</text>
</comment>
<evidence type="ECO:0000313" key="1">
    <source>
        <dbReference type="EMBL" id="GLY67124.1"/>
    </source>
</evidence>
<reference evidence="1" key="1">
    <citation type="submission" date="2023-03" db="EMBL/GenBank/DDBJ databases">
        <title>Amycolatopsis taiwanensis NBRC 103393.</title>
        <authorList>
            <person name="Ichikawa N."/>
            <person name="Sato H."/>
            <person name="Tonouchi N."/>
        </authorList>
    </citation>
    <scope>NUCLEOTIDE SEQUENCE</scope>
    <source>
        <strain evidence="1">NBRC 103393</strain>
    </source>
</reference>
<organism evidence="1 2">
    <name type="scientific">Amycolatopsis taiwanensis</name>
    <dbReference type="NCBI Taxonomy" id="342230"/>
    <lineage>
        <taxon>Bacteria</taxon>
        <taxon>Bacillati</taxon>
        <taxon>Actinomycetota</taxon>
        <taxon>Actinomycetes</taxon>
        <taxon>Pseudonocardiales</taxon>
        <taxon>Pseudonocardiaceae</taxon>
        <taxon>Amycolatopsis</taxon>
    </lineage>
</organism>
<evidence type="ECO:0000313" key="2">
    <source>
        <dbReference type="Proteomes" id="UP001165136"/>
    </source>
</evidence>
<dbReference type="Proteomes" id="UP001165136">
    <property type="component" value="Unassembled WGS sequence"/>
</dbReference>
<accession>A0A9W6R0X3</accession>